<dbReference type="InterPro" id="IPR021852">
    <property type="entry name" value="DUF3456"/>
</dbReference>
<dbReference type="Pfam" id="PF11938">
    <property type="entry name" value="DUF3456"/>
    <property type="match status" value="1"/>
</dbReference>
<keyword evidence="5" id="KW-1185">Reference proteome</keyword>
<dbReference type="PANTHER" id="PTHR13341:SF2">
    <property type="entry name" value="PROTEIN SEELE"/>
    <property type="match status" value="1"/>
</dbReference>
<protein>
    <recommendedName>
        <fullName evidence="3">DUF3456 domain-containing protein</fullName>
    </recommendedName>
</protein>
<dbReference type="EMBL" id="JABFTP020000185">
    <property type="protein sequence ID" value="KAL3288469.1"/>
    <property type="molecule type" value="Genomic_DNA"/>
</dbReference>
<evidence type="ECO:0000256" key="1">
    <source>
        <dbReference type="ARBA" id="ARBA00007285"/>
    </source>
</evidence>
<feature type="domain" description="DUF3456" evidence="3">
    <location>
        <begin position="29"/>
        <end position="172"/>
    </location>
</feature>
<dbReference type="Proteomes" id="UP001516400">
    <property type="component" value="Unassembled WGS sequence"/>
</dbReference>
<gene>
    <name evidence="4" type="ORF">HHI36_002914</name>
</gene>
<dbReference type="AlphaFoldDB" id="A0ABD2PBU6"/>
<sequence length="181" mass="20136">MEIAYFGSFLVLIFVSSVLGEQIDSLELKCLVCEASIEEMKEALGKIDPSSLIDVGGYQLDENGNYKSSKVIAKSKSEIHLSEVIDEICGKMENYVRATWKTNGTLTLLNLLDSAGGLNSKMSEVDIIQDSDLNKSLLHYCSSIMEENEDEIIEYFQEDNVESICSSIGLCRKIQSIKEDL</sequence>
<proteinExistence type="inferred from homology"/>
<name>A0ABD2PBU6_9CUCU</name>
<dbReference type="PANTHER" id="PTHR13341">
    <property type="entry name" value="MIR-INTERACTING SAPOSIN-LIKE PROTEIN"/>
    <property type="match status" value="1"/>
</dbReference>
<comment type="caution">
    <text evidence="4">The sequence shown here is derived from an EMBL/GenBank/DDBJ whole genome shotgun (WGS) entry which is preliminary data.</text>
</comment>
<dbReference type="Gene3D" id="1.10.225.10">
    <property type="entry name" value="Saposin-like"/>
    <property type="match status" value="1"/>
</dbReference>
<dbReference type="InterPro" id="IPR042415">
    <property type="entry name" value="CNPY"/>
</dbReference>
<evidence type="ECO:0000259" key="3">
    <source>
        <dbReference type="Pfam" id="PF11938"/>
    </source>
</evidence>
<feature type="signal peptide" evidence="2">
    <location>
        <begin position="1"/>
        <end position="20"/>
    </location>
</feature>
<organism evidence="4 5">
    <name type="scientific">Cryptolaemus montrouzieri</name>
    <dbReference type="NCBI Taxonomy" id="559131"/>
    <lineage>
        <taxon>Eukaryota</taxon>
        <taxon>Metazoa</taxon>
        <taxon>Ecdysozoa</taxon>
        <taxon>Arthropoda</taxon>
        <taxon>Hexapoda</taxon>
        <taxon>Insecta</taxon>
        <taxon>Pterygota</taxon>
        <taxon>Neoptera</taxon>
        <taxon>Endopterygota</taxon>
        <taxon>Coleoptera</taxon>
        <taxon>Polyphaga</taxon>
        <taxon>Cucujiformia</taxon>
        <taxon>Coccinelloidea</taxon>
        <taxon>Coccinellidae</taxon>
        <taxon>Scymninae</taxon>
        <taxon>Scymnini</taxon>
        <taxon>Cryptolaemus</taxon>
    </lineage>
</organism>
<evidence type="ECO:0000313" key="4">
    <source>
        <dbReference type="EMBL" id="KAL3288469.1"/>
    </source>
</evidence>
<feature type="chain" id="PRO_5044773823" description="DUF3456 domain-containing protein" evidence="2">
    <location>
        <begin position="21"/>
        <end position="181"/>
    </location>
</feature>
<evidence type="ECO:0000256" key="2">
    <source>
        <dbReference type="SAM" id="SignalP"/>
    </source>
</evidence>
<evidence type="ECO:0000313" key="5">
    <source>
        <dbReference type="Proteomes" id="UP001516400"/>
    </source>
</evidence>
<comment type="similarity">
    <text evidence="1">Belongs to the canopy family.</text>
</comment>
<accession>A0ABD2PBU6</accession>
<keyword evidence="2" id="KW-0732">Signal</keyword>
<reference evidence="4 5" key="1">
    <citation type="journal article" date="2021" name="BMC Biol.">
        <title>Horizontally acquired antibacterial genes associated with adaptive radiation of ladybird beetles.</title>
        <authorList>
            <person name="Li H.S."/>
            <person name="Tang X.F."/>
            <person name="Huang Y.H."/>
            <person name="Xu Z.Y."/>
            <person name="Chen M.L."/>
            <person name="Du X.Y."/>
            <person name="Qiu B.Y."/>
            <person name="Chen P.T."/>
            <person name="Zhang W."/>
            <person name="Slipinski A."/>
            <person name="Escalona H.E."/>
            <person name="Waterhouse R.M."/>
            <person name="Zwick A."/>
            <person name="Pang H."/>
        </authorList>
    </citation>
    <scope>NUCLEOTIDE SEQUENCE [LARGE SCALE GENOMIC DNA]</scope>
    <source>
        <strain evidence="4">SYSU2018</strain>
    </source>
</reference>